<reference evidence="1" key="1">
    <citation type="submission" date="2018-06" db="EMBL/GenBank/DDBJ databases">
        <authorList>
            <person name="Zhirakovskaya E."/>
        </authorList>
    </citation>
    <scope>NUCLEOTIDE SEQUENCE</scope>
</reference>
<accession>A0A3B0XE33</accession>
<evidence type="ECO:0000313" key="1">
    <source>
        <dbReference type="EMBL" id="VAW62850.1"/>
    </source>
</evidence>
<organism evidence="1">
    <name type="scientific">hydrothermal vent metagenome</name>
    <dbReference type="NCBI Taxonomy" id="652676"/>
    <lineage>
        <taxon>unclassified sequences</taxon>
        <taxon>metagenomes</taxon>
        <taxon>ecological metagenomes</taxon>
    </lineage>
</organism>
<proteinExistence type="predicted"/>
<gene>
    <name evidence="1" type="ORF">MNBD_GAMMA09-1694</name>
</gene>
<protein>
    <submittedName>
        <fullName evidence="1">Uncharacterized protein</fullName>
    </submittedName>
</protein>
<feature type="non-terminal residue" evidence="1">
    <location>
        <position position="22"/>
    </location>
</feature>
<name>A0A3B0XE33_9ZZZZ</name>
<dbReference type="EMBL" id="UOFI01000031">
    <property type="protein sequence ID" value="VAW62850.1"/>
    <property type="molecule type" value="Genomic_DNA"/>
</dbReference>
<sequence>MKKITIIIIVTLFQFGCAVVPK</sequence>
<dbReference type="AlphaFoldDB" id="A0A3B0XE33"/>